<dbReference type="RefSeq" id="WP_343331909.1">
    <property type="nucleotide sequence ID" value="NZ_JAPOHD010000008.1"/>
</dbReference>
<sequence length="307" mass="35781">MRKKRTVELFRINWTATNPEQGDVSFEYFLENYADGYSIEEAGKNIYLKIQRTRDNYIAGSISTTKKYGIPPKNNASSHVSSGLDMDEDEGLGYSNVFLYDITYRVLYYEFNLNGCWIKRFFEFLNSCNDSLEDSFDIDIQERVVLRQNAYERLRSCSSFTKIHLKVAFPNQMIFQNRAENDSMENVIRSAAQHETDTLEMILNVDSRRLGATLNPGRIGNDIRWFTNQLRGPNAAHYTKIEVTGVSTDEESNVQRRDPIDLANDKFKRHFEIDEPRILTDLQIREKTSGIIDVYNRCLPEVRLIFR</sequence>
<dbReference type="EMBL" id="JAPOHD010000008">
    <property type="protein sequence ID" value="MCY1719571.1"/>
    <property type="molecule type" value="Genomic_DNA"/>
</dbReference>
<organism evidence="1 2">
    <name type="scientific">Draconibacterium aestuarii</name>
    <dbReference type="NCBI Taxonomy" id="2998507"/>
    <lineage>
        <taxon>Bacteria</taxon>
        <taxon>Pseudomonadati</taxon>
        <taxon>Bacteroidota</taxon>
        <taxon>Bacteroidia</taxon>
        <taxon>Marinilabiliales</taxon>
        <taxon>Prolixibacteraceae</taxon>
        <taxon>Draconibacterium</taxon>
    </lineage>
</organism>
<comment type="caution">
    <text evidence="1">The sequence shown here is derived from an EMBL/GenBank/DDBJ whole genome shotgun (WGS) entry which is preliminary data.</text>
</comment>
<name>A0A9X3F2X0_9BACT</name>
<dbReference type="InterPro" id="IPR046618">
    <property type="entry name" value="DUF6731"/>
</dbReference>
<evidence type="ECO:0000313" key="2">
    <source>
        <dbReference type="Proteomes" id="UP001145087"/>
    </source>
</evidence>
<dbReference type="AlphaFoldDB" id="A0A9X3F2X0"/>
<gene>
    <name evidence="1" type="ORF">OU798_04420</name>
</gene>
<accession>A0A9X3F2X0</accession>
<evidence type="ECO:0000313" key="1">
    <source>
        <dbReference type="EMBL" id="MCY1719571.1"/>
    </source>
</evidence>
<keyword evidence="2" id="KW-1185">Reference proteome</keyword>
<dbReference type="Pfam" id="PF20505">
    <property type="entry name" value="DUF6731"/>
    <property type="match status" value="1"/>
</dbReference>
<protein>
    <submittedName>
        <fullName evidence="1">Uncharacterized protein</fullName>
    </submittedName>
</protein>
<proteinExistence type="predicted"/>
<dbReference type="Proteomes" id="UP001145087">
    <property type="component" value="Unassembled WGS sequence"/>
</dbReference>
<reference evidence="1" key="1">
    <citation type="submission" date="2022-11" db="EMBL/GenBank/DDBJ databases">
        <title>Marilongibacter aestuarii gen. nov., sp. nov., isolated from tidal flat sediment.</title>
        <authorList>
            <person name="Jiayan W."/>
        </authorList>
    </citation>
    <scope>NUCLEOTIDE SEQUENCE</scope>
    <source>
        <strain evidence="1">Z1-6</strain>
    </source>
</reference>